<evidence type="ECO:0000313" key="1">
    <source>
        <dbReference type="EMBL" id="KAI0059127.1"/>
    </source>
</evidence>
<protein>
    <submittedName>
        <fullName evidence="1">Uncharacterized protein</fullName>
    </submittedName>
</protein>
<name>A0ACB8SSK3_9AGAM</name>
<reference evidence="1" key="2">
    <citation type="journal article" date="2022" name="New Phytol.">
        <title>Evolutionary transition to the ectomycorrhizal habit in the genomes of a hyperdiverse lineage of mushroom-forming fungi.</title>
        <authorList>
            <person name="Looney B."/>
            <person name="Miyauchi S."/>
            <person name="Morin E."/>
            <person name="Drula E."/>
            <person name="Courty P.E."/>
            <person name="Kohler A."/>
            <person name="Kuo A."/>
            <person name="LaButti K."/>
            <person name="Pangilinan J."/>
            <person name="Lipzen A."/>
            <person name="Riley R."/>
            <person name="Andreopoulos W."/>
            <person name="He G."/>
            <person name="Johnson J."/>
            <person name="Nolan M."/>
            <person name="Tritt A."/>
            <person name="Barry K.W."/>
            <person name="Grigoriev I.V."/>
            <person name="Nagy L.G."/>
            <person name="Hibbett D."/>
            <person name="Henrissat B."/>
            <person name="Matheny P.B."/>
            <person name="Labbe J."/>
            <person name="Martin F.M."/>
        </authorList>
    </citation>
    <scope>NUCLEOTIDE SEQUENCE</scope>
    <source>
        <strain evidence="1">HHB10654</strain>
    </source>
</reference>
<keyword evidence="2" id="KW-1185">Reference proteome</keyword>
<evidence type="ECO:0000313" key="2">
    <source>
        <dbReference type="Proteomes" id="UP000814140"/>
    </source>
</evidence>
<accession>A0ACB8SSK3</accession>
<reference evidence="1" key="1">
    <citation type="submission" date="2021-03" db="EMBL/GenBank/DDBJ databases">
        <authorList>
            <consortium name="DOE Joint Genome Institute"/>
            <person name="Ahrendt S."/>
            <person name="Looney B.P."/>
            <person name="Miyauchi S."/>
            <person name="Morin E."/>
            <person name="Drula E."/>
            <person name="Courty P.E."/>
            <person name="Chicoki N."/>
            <person name="Fauchery L."/>
            <person name="Kohler A."/>
            <person name="Kuo A."/>
            <person name="Labutti K."/>
            <person name="Pangilinan J."/>
            <person name="Lipzen A."/>
            <person name="Riley R."/>
            <person name="Andreopoulos W."/>
            <person name="He G."/>
            <person name="Johnson J."/>
            <person name="Barry K.W."/>
            <person name="Grigoriev I.V."/>
            <person name="Nagy L."/>
            <person name="Hibbett D."/>
            <person name="Henrissat B."/>
            <person name="Matheny P.B."/>
            <person name="Labbe J."/>
            <person name="Martin F."/>
        </authorList>
    </citation>
    <scope>NUCLEOTIDE SEQUENCE</scope>
    <source>
        <strain evidence="1">HHB10654</strain>
    </source>
</reference>
<comment type="caution">
    <text evidence="1">The sequence shown here is derived from an EMBL/GenBank/DDBJ whole genome shotgun (WGS) entry which is preliminary data.</text>
</comment>
<dbReference type="EMBL" id="MU277229">
    <property type="protein sequence ID" value="KAI0059127.1"/>
    <property type="molecule type" value="Genomic_DNA"/>
</dbReference>
<organism evidence="1 2">
    <name type="scientific">Artomyces pyxidatus</name>
    <dbReference type="NCBI Taxonomy" id="48021"/>
    <lineage>
        <taxon>Eukaryota</taxon>
        <taxon>Fungi</taxon>
        <taxon>Dikarya</taxon>
        <taxon>Basidiomycota</taxon>
        <taxon>Agaricomycotina</taxon>
        <taxon>Agaricomycetes</taxon>
        <taxon>Russulales</taxon>
        <taxon>Auriscalpiaceae</taxon>
        <taxon>Artomyces</taxon>
    </lineage>
</organism>
<gene>
    <name evidence="1" type="ORF">BV25DRAFT_1829454</name>
</gene>
<dbReference type="Proteomes" id="UP000814140">
    <property type="component" value="Unassembled WGS sequence"/>
</dbReference>
<sequence>MSAPPPPPPNVTSAIAPILLGTLFNWCLYGVLVVQVYLYDFYFPSDKRMFKMLVYFVFFIESLQTAFTGADLYYWLASGFGNFARLEKPYLSSFDTPFMGSLVALIIQSFFCYRIWVLKRSFSGLALVIGLVSFTEGVAGMTLGIYGHTVANFAEAHKHTLTVLIYITLIGDVIADLMIAITMTCLLSETRKQEHQYSKNAISRILRLTVETNVLSASVAIIALVAYIAAPSQTYYFCPTAVIGKIYSNTLLVMFNNRIILRDIPHSMGSDSANSYPLKTTTSHIVPIIHNSAAFAESTFKSESPSHAGARVASNLNLGTIHVGGVPGIAFTS</sequence>
<proteinExistence type="predicted"/>